<reference evidence="1" key="2">
    <citation type="submission" date="2022-01" db="EMBL/GenBank/DDBJ databases">
        <authorList>
            <person name="Yamashiro T."/>
            <person name="Shiraishi A."/>
            <person name="Satake H."/>
            <person name="Nakayama K."/>
        </authorList>
    </citation>
    <scope>NUCLEOTIDE SEQUENCE</scope>
</reference>
<protein>
    <submittedName>
        <fullName evidence="1">Ribonuclease H-like domain, reverse transcriptase, RNA-dependent DNA polymerase</fullName>
    </submittedName>
</protein>
<accession>A0ABQ5BFG1</accession>
<organism evidence="1 2">
    <name type="scientific">Tanacetum coccineum</name>
    <dbReference type="NCBI Taxonomy" id="301880"/>
    <lineage>
        <taxon>Eukaryota</taxon>
        <taxon>Viridiplantae</taxon>
        <taxon>Streptophyta</taxon>
        <taxon>Embryophyta</taxon>
        <taxon>Tracheophyta</taxon>
        <taxon>Spermatophyta</taxon>
        <taxon>Magnoliopsida</taxon>
        <taxon>eudicotyledons</taxon>
        <taxon>Gunneridae</taxon>
        <taxon>Pentapetalae</taxon>
        <taxon>asterids</taxon>
        <taxon>campanulids</taxon>
        <taxon>Asterales</taxon>
        <taxon>Asteraceae</taxon>
        <taxon>Asteroideae</taxon>
        <taxon>Anthemideae</taxon>
        <taxon>Anthemidinae</taxon>
        <taxon>Tanacetum</taxon>
    </lineage>
</organism>
<dbReference type="CDD" id="cd09272">
    <property type="entry name" value="RNase_HI_RT_Ty1"/>
    <property type="match status" value="1"/>
</dbReference>
<evidence type="ECO:0000313" key="1">
    <source>
        <dbReference type="EMBL" id="GJT13560.1"/>
    </source>
</evidence>
<comment type="caution">
    <text evidence="1">The sequence shown here is derived from an EMBL/GenBank/DDBJ whole genome shotgun (WGS) entry which is preliminary data.</text>
</comment>
<proteinExistence type="predicted"/>
<evidence type="ECO:0000313" key="2">
    <source>
        <dbReference type="Proteomes" id="UP001151760"/>
    </source>
</evidence>
<dbReference type="PANTHER" id="PTHR11439">
    <property type="entry name" value="GAG-POL-RELATED RETROTRANSPOSON"/>
    <property type="match status" value="1"/>
</dbReference>
<gene>
    <name evidence="1" type="ORF">Tco_0860602</name>
</gene>
<keyword evidence="2" id="KW-1185">Reference proteome</keyword>
<sequence length="207" mass="24548">MEDCNATFYPTEKDLKLSKAEDEQEVEATQYQKVVGCLRYLLHTRPDLTYSVGVVSQYMQSPRESHARAIKQIICYLKGLQRQKVIIRVDNKSAIALSKSPVFHERSKHIHTRYHFIRECVENEQLLKDDNTTIVRVQVKIGVADCVYNIWRERNIRFFQDKKRSKDVIIREIIEDIKWKLSSVIVKRTQVVSKIYEDWDIKPTYKK</sequence>
<dbReference type="Proteomes" id="UP001151760">
    <property type="component" value="Unassembled WGS sequence"/>
</dbReference>
<name>A0ABQ5BFG1_9ASTR</name>
<dbReference type="PANTHER" id="PTHR11439:SF515">
    <property type="entry name" value="GAG-POL POLYPROTEIN"/>
    <property type="match status" value="1"/>
</dbReference>
<reference evidence="1" key="1">
    <citation type="journal article" date="2022" name="Int. J. Mol. Sci.">
        <title>Draft Genome of Tanacetum Coccineum: Genomic Comparison of Closely Related Tanacetum-Family Plants.</title>
        <authorList>
            <person name="Yamashiro T."/>
            <person name="Shiraishi A."/>
            <person name="Nakayama K."/>
            <person name="Satake H."/>
        </authorList>
    </citation>
    <scope>NUCLEOTIDE SEQUENCE</scope>
</reference>
<dbReference type="EMBL" id="BQNB010013239">
    <property type="protein sequence ID" value="GJT13560.1"/>
    <property type="molecule type" value="Genomic_DNA"/>
</dbReference>